<feature type="compositionally biased region" description="Basic and acidic residues" evidence="1">
    <location>
        <begin position="7"/>
        <end position="16"/>
    </location>
</feature>
<dbReference type="Proteomes" id="UP000289152">
    <property type="component" value="Unassembled WGS sequence"/>
</dbReference>
<name>A0A4Q1BSH1_TREME</name>
<reference evidence="2 3" key="1">
    <citation type="submission" date="2016-06" db="EMBL/GenBank/DDBJ databases">
        <title>Evolution of pathogenesis and genome organization in the Tremellales.</title>
        <authorList>
            <person name="Cuomo C."/>
            <person name="Litvintseva A."/>
            <person name="Heitman J."/>
            <person name="Chen Y."/>
            <person name="Sun S."/>
            <person name="Springer D."/>
            <person name="Dromer F."/>
            <person name="Young S."/>
            <person name="Zeng Q."/>
            <person name="Chapman S."/>
            <person name="Gujja S."/>
            <person name="Saif S."/>
            <person name="Birren B."/>
        </authorList>
    </citation>
    <scope>NUCLEOTIDE SEQUENCE [LARGE SCALE GENOMIC DNA]</scope>
    <source>
        <strain evidence="2 3">ATCC 28783</strain>
    </source>
</reference>
<proteinExistence type="predicted"/>
<feature type="region of interest" description="Disordered" evidence="1">
    <location>
        <begin position="50"/>
        <end position="69"/>
    </location>
</feature>
<keyword evidence="3" id="KW-1185">Reference proteome</keyword>
<feature type="region of interest" description="Disordered" evidence="1">
    <location>
        <begin position="1"/>
        <end position="27"/>
    </location>
</feature>
<comment type="caution">
    <text evidence="2">The sequence shown here is derived from an EMBL/GenBank/DDBJ whole genome shotgun (WGS) entry which is preliminary data.</text>
</comment>
<feature type="compositionally biased region" description="Low complexity" evidence="1">
    <location>
        <begin position="181"/>
        <end position="192"/>
    </location>
</feature>
<dbReference type="STRING" id="5217.A0A4Q1BSH1"/>
<dbReference type="InParanoid" id="A0A4Q1BSH1"/>
<dbReference type="EMBL" id="SDIL01000014">
    <property type="protein sequence ID" value="RXK40832.1"/>
    <property type="molecule type" value="Genomic_DNA"/>
</dbReference>
<dbReference type="OrthoDB" id="424402at2759"/>
<accession>A0A4Q1BSH1</accession>
<organism evidence="2 3">
    <name type="scientific">Tremella mesenterica</name>
    <name type="common">Jelly fungus</name>
    <dbReference type="NCBI Taxonomy" id="5217"/>
    <lineage>
        <taxon>Eukaryota</taxon>
        <taxon>Fungi</taxon>
        <taxon>Dikarya</taxon>
        <taxon>Basidiomycota</taxon>
        <taxon>Agaricomycotina</taxon>
        <taxon>Tremellomycetes</taxon>
        <taxon>Tremellales</taxon>
        <taxon>Tremellaceae</taxon>
        <taxon>Tremella</taxon>
    </lineage>
</organism>
<dbReference type="VEuPathDB" id="FungiDB:TREMEDRAFT_61376"/>
<evidence type="ECO:0000313" key="3">
    <source>
        <dbReference type="Proteomes" id="UP000289152"/>
    </source>
</evidence>
<feature type="region of interest" description="Disordered" evidence="1">
    <location>
        <begin position="169"/>
        <end position="239"/>
    </location>
</feature>
<dbReference type="AlphaFoldDB" id="A0A4Q1BSH1"/>
<sequence>MTSKSVSADDKTKSEGEETGPYQMRIASGGDLNNYVKFALSFLKETPQRPLTLHTRPSPITDTSKPKQTKTTMTLQSCTTSVPKLISVVERVKREYIAWARETSRKGLWQYTITGSENQQATVDLNRVLEGKTKPKMSHHPWLEITLSTSPLGLEKEYGVTCQYVLSSRKRSKKGRKNMDTPHAPTATAGPTVIDTSTETEEKVVETPSSGQNLINDGKKKRKSEGSQTPKDVKRKKTS</sequence>
<protein>
    <submittedName>
        <fullName evidence="2">Uncharacterized protein</fullName>
    </submittedName>
</protein>
<evidence type="ECO:0000313" key="2">
    <source>
        <dbReference type="EMBL" id="RXK40832.1"/>
    </source>
</evidence>
<evidence type="ECO:0000256" key="1">
    <source>
        <dbReference type="SAM" id="MobiDB-lite"/>
    </source>
</evidence>
<gene>
    <name evidence="2" type="ORF">M231_01891</name>
</gene>